<accession>A0A445K4H8</accession>
<dbReference type="EMBL" id="QZWG01000006">
    <property type="protein sequence ID" value="RZC05732.1"/>
    <property type="molecule type" value="Genomic_DNA"/>
</dbReference>
<dbReference type="PROSITE" id="PS50181">
    <property type="entry name" value="FBOX"/>
    <property type="match status" value="1"/>
</dbReference>
<dbReference type="Gramene" id="XM_028378476.1">
    <property type="protein sequence ID" value="XP_028234277.1"/>
    <property type="gene ID" value="LOC114414134"/>
</dbReference>
<proteinExistence type="predicted"/>
<dbReference type="SMART" id="SM00367">
    <property type="entry name" value="LRR_CC"/>
    <property type="match status" value="6"/>
</dbReference>
<name>A0A445K4H8_GLYSO</name>
<protein>
    <submittedName>
        <fullName evidence="2">Putative F-box/LRR-repeat protein 8</fullName>
    </submittedName>
</protein>
<dbReference type="FunFam" id="3.80.10.10:FF:001170">
    <property type="entry name" value="Predicted protein"/>
    <property type="match status" value="1"/>
</dbReference>
<dbReference type="InterPro" id="IPR036047">
    <property type="entry name" value="F-box-like_dom_sf"/>
</dbReference>
<dbReference type="Gene3D" id="1.20.1280.50">
    <property type="match status" value="1"/>
</dbReference>
<comment type="caution">
    <text evidence="2">The sequence shown here is derived from an EMBL/GenBank/DDBJ whole genome shotgun (WGS) entry which is preliminary data.</text>
</comment>
<dbReference type="SUPFAM" id="SSF81383">
    <property type="entry name" value="F-box domain"/>
    <property type="match status" value="1"/>
</dbReference>
<reference evidence="2 3" key="1">
    <citation type="submission" date="2018-09" db="EMBL/GenBank/DDBJ databases">
        <title>A high-quality reference genome of wild soybean provides a powerful tool to mine soybean genomes.</title>
        <authorList>
            <person name="Xie M."/>
            <person name="Chung C.Y.L."/>
            <person name="Li M.-W."/>
            <person name="Wong F.-L."/>
            <person name="Chan T.-F."/>
            <person name="Lam H.-M."/>
        </authorList>
    </citation>
    <scope>NUCLEOTIDE SEQUENCE [LARGE SCALE GENOMIC DNA]</scope>
    <source>
        <strain evidence="3">cv. W05</strain>
        <tissue evidence="2">Hypocotyl of etiolated seedlings</tissue>
    </source>
</reference>
<dbReference type="AlphaFoldDB" id="A0A445K4H8"/>
<dbReference type="InterPro" id="IPR006553">
    <property type="entry name" value="Leu-rich_rpt_Cys-con_subtyp"/>
</dbReference>
<evidence type="ECO:0000259" key="1">
    <source>
        <dbReference type="PROSITE" id="PS50181"/>
    </source>
</evidence>
<dbReference type="Pfam" id="PF00646">
    <property type="entry name" value="F-box"/>
    <property type="match status" value="1"/>
</dbReference>
<evidence type="ECO:0000313" key="2">
    <source>
        <dbReference type="EMBL" id="RZC05732.1"/>
    </source>
</evidence>
<dbReference type="SUPFAM" id="SSF52047">
    <property type="entry name" value="RNI-like"/>
    <property type="match status" value="1"/>
</dbReference>
<dbReference type="PANTHER" id="PTHR16134">
    <property type="entry name" value="F-BOX/TPR REPEAT PROTEIN POF3"/>
    <property type="match status" value="1"/>
</dbReference>
<feature type="domain" description="F-box" evidence="1">
    <location>
        <begin position="6"/>
        <end position="42"/>
    </location>
</feature>
<keyword evidence="3" id="KW-1185">Reference proteome</keyword>
<evidence type="ECO:0000313" key="3">
    <source>
        <dbReference type="Proteomes" id="UP000289340"/>
    </source>
</evidence>
<dbReference type="PANTHER" id="PTHR16134:SF3">
    <property type="entry name" value="F-BOX DOMAIN-CONTAINING PROTEIN"/>
    <property type="match status" value="1"/>
</dbReference>
<dbReference type="InterPro" id="IPR032675">
    <property type="entry name" value="LRR_dom_sf"/>
</dbReference>
<dbReference type="Pfam" id="PF13516">
    <property type="entry name" value="LRR_6"/>
    <property type="match status" value="2"/>
</dbReference>
<dbReference type="Proteomes" id="UP000289340">
    <property type="component" value="Chromosome 6"/>
</dbReference>
<gene>
    <name evidence="2" type="ORF">D0Y65_013708</name>
</gene>
<sequence length="404" mass="44986">MGGVAAVTIDDIPDNCLACIFQLFPPADQKKLSLVCRRWLKVEGHTHHRLCLTLPYSSVLASIFSRFNSVTDLTLQCPNLMSMCDGNLVVISDLCPNLIRLQITKCSYLSYAGLEVLARSCERLKSFSCTSCTFGPNSIDALIHHCTTLEQLSIEYSTVTTHGAQFLNFYPLIRAKNLTTVKIVQCSVEEYWDMFFHSLASQVTSLLEVHLDGCGVSDNGLRAISKLPNLETLHLVKTHKCTHAGLVAVAEGCNKSLRKLCINVSDWKGTNKIGDKGLIAFAKCCSNLQELVLIGMNPSKASLKILASNCQSLEHLGLWGSNKFGDTEICCIAGKCVALKELHIERCPRVYDRDIKTLAAKCPNLVRVKVFECKWVTERDEYVRYHRRLVHVTCKPRTACRSPL</sequence>
<dbReference type="Gene3D" id="3.80.10.10">
    <property type="entry name" value="Ribonuclease Inhibitor"/>
    <property type="match status" value="1"/>
</dbReference>
<dbReference type="InterPro" id="IPR001611">
    <property type="entry name" value="Leu-rich_rpt"/>
</dbReference>
<dbReference type="InterPro" id="IPR001810">
    <property type="entry name" value="F-box_dom"/>
</dbReference>
<organism evidence="2 3">
    <name type="scientific">Glycine soja</name>
    <name type="common">Wild soybean</name>
    <dbReference type="NCBI Taxonomy" id="3848"/>
    <lineage>
        <taxon>Eukaryota</taxon>
        <taxon>Viridiplantae</taxon>
        <taxon>Streptophyta</taxon>
        <taxon>Embryophyta</taxon>
        <taxon>Tracheophyta</taxon>
        <taxon>Spermatophyta</taxon>
        <taxon>Magnoliopsida</taxon>
        <taxon>eudicotyledons</taxon>
        <taxon>Gunneridae</taxon>
        <taxon>Pentapetalae</taxon>
        <taxon>rosids</taxon>
        <taxon>fabids</taxon>
        <taxon>Fabales</taxon>
        <taxon>Fabaceae</taxon>
        <taxon>Papilionoideae</taxon>
        <taxon>50 kb inversion clade</taxon>
        <taxon>NPAAA clade</taxon>
        <taxon>indigoferoid/millettioid clade</taxon>
        <taxon>Phaseoleae</taxon>
        <taxon>Glycine</taxon>
        <taxon>Glycine subgen. Soja</taxon>
    </lineage>
</organism>